<dbReference type="PANTHER" id="PTHR45772">
    <property type="entry name" value="CONSERVED COMPONENT OF ABC TRANSPORTER FOR NATURAL AMINO ACIDS-RELATED"/>
    <property type="match status" value="1"/>
</dbReference>
<dbReference type="InterPro" id="IPR051120">
    <property type="entry name" value="ABC_AA/LPS_Transport"/>
</dbReference>
<evidence type="ECO:0000256" key="1">
    <source>
        <dbReference type="ARBA" id="ARBA00022448"/>
    </source>
</evidence>
<keyword evidence="3 5" id="KW-0067">ATP-binding</keyword>
<dbReference type="SUPFAM" id="SSF52540">
    <property type="entry name" value="P-loop containing nucleoside triphosphate hydrolases"/>
    <property type="match status" value="1"/>
</dbReference>
<dbReference type="Pfam" id="PF00005">
    <property type="entry name" value="ABC_tran"/>
    <property type="match status" value="1"/>
</dbReference>
<dbReference type="GO" id="GO:0016887">
    <property type="term" value="F:ATP hydrolysis activity"/>
    <property type="evidence" value="ECO:0007669"/>
    <property type="project" value="InterPro"/>
</dbReference>
<dbReference type="InterPro" id="IPR003439">
    <property type="entry name" value="ABC_transporter-like_ATP-bd"/>
</dbReference>
<dbReference type="AlphaFoldDB" id="A0AB38THZ7"/>
<feature type="domain" description="ABC transporter" evidence="4">
    <location>
        <begin position="3"/>
        <end position="250"/>
    </location>
</feature>
<accession>A0AB38THZ7</accession>
<keyword evidence="2" id="KW-0547">Nucleotide-binding</keyword>
<evidence type="ECO:0000259" key="4">
    <source>
        <dbReference type="PROSITE" id="PS50893"/>
    </source>
</evidence>
<dbReference type="CDD" id="cd03219">
    <property type="entry name" value="ABC_Mj1267_LivG_branched"/>
    <property type="match status" value="1"/>
</dbReference>
<protein>
    <submittedName>
        <fullName evidence="5">ABC transporter ATP-binding protein</fullName>
    </submittedName>
</protein>
<name>A0AB38THZ7_9HYPH</name>
<keyword evidence="6" id="KW-1185">Reference proteome</keyword>
<evidence type="ECO:0000256" key="3">
    <source>
        <dbReference type="ARBA" id="ARBA00022840"/>
    </source>
</evidence>
<evidence type="ECO:0000256" key="2">
    <source>
        <dbReference type="ARBA" id="ARBA00022741"/>
    </source>
</evidence>
<dbReference type="Proteomes" id="UP001060070">
    <property type="component" value="Chromosome"/>
</dbReference>
<dbReference type="PROSITE" id="PS50893">
    <property type="entry name" value="ABC_TRANSPORTER_2"/>
    <property type="match status" value="1"/>
</dbReference>
<dbReference type="InterPro" id="IPR027417">
    <property type="entry name" value="P-loop_NTPase"/>
</dbReference>
<dbReference type="SMART" id="SM00382">
    <property type="entry name" value="AAA"/>
    <property type="match status" value="1"/>
</dbReference>
<dbReference type="RefSeq" id="WP_024504007.1">
    <property type="nucleotide sequence ID" value="NZ_CP088147.1"/>
</dbReference>
<dbReference type="PANTHER" id="PTHR45772:SF4">
    <property type="entry name" value="ABC TRANSPORTER ATP-BINDING PROTEIN"/>
    <property type="match status" value="1"/>
</dbReference>
<organism evidence="5 6">
    <name type="scientific">Mesorhizobium ciceri</name>
    <dbReference type="NCBI Taxonomy" id="39645"/>
    <lineage>
        <taxon>Bacteria</taxon>
        <taxon>Pseudomonadati</taxon>
        <taxon>Pseudomonadota</taxon>
        <taxon>Alphaproteobacteria</taxon>
        <taxon>Hyphomicrobiales</taxon>
        <taxon>Phyllobacteriaceae</taxon>
        <taxon>Mesorhizobium</taxon>
    </lineage>
</organism>
<proteinExistence type="predicted"/>
<dbReference type="GO" id="GO:0005524">
    <property type="term" value="F:ATP binding"/>
    <property type="evidence" value="ECO:0007669"/>
    <property type="project" value="UniProtKB-KW"/>
</dbReference>
<dbReference type="Gene3D" id="3.40.50.300">
    <property type="entry name" value="P-loop containing nucleotide triphosphate hydrolases"/>
    <property type="match status" value="1"/>
</dbReference>
<dbReference type="InterPro" id="IPR003593">
    <property type="entry name" value="AAA+_ATPase"/>
</dbReference>
<dbReference type="EMBL" id="CP088147">
    <property type="protein sequence ID" value="UTU54468.1"/>
    <property type="molecule type" value="Genomic_DNA"/>
</dbReference>
<sequence>MTLVFQSLRKVYGEVVAIDDVSTDFAPGMIHGVIGPNGAGKSTLINMTAGSYTVSSGSITLDGKRLDKLKKYQIANSGIARTYQNIRLFDQMSAIENLEVCFYPAEVAAAWSEVIWPPYANAQRRRRREKCMEILRFFDLQGYADVDAGGLPYGRQRMLEIARALVANPRVLLLDEPAAGLNHHETAELTAKLTALRSPDRIMIVVEHDMDLVMTLCDSIIVMHHGKLLFRGTPSEVQASTDVQLAYLGTANDIDDIRAAAQDRRAQLGIRTRRRS</sequence>
<evidence type="ECO:0000313" key="5">
    <source>
        <dbReference type="EMBL" id="UTU54468.1"/>
    </source>
</evidence>
<keyword evidence="1" id="KW-0813">Transport</keyword>
<evidence type="ECO:0000313" key="6">
    <source>
        <dbReference type="Proteomes" id="UP001060070"/>
    </source>
</evidence>
<dbReference type="GO" id="GO:0005886">
    <property type="term" value="C:plasma membrane"/>
    <property type="evidence" value="ECO:0007669"/>
    <property type="project" value="TreeGrafter"/>
</dbReference>
<gene>
    <name evidence="5" type="ORF">LRP29_14200</name>
</gene>
<reference evidence="5 6" key="1">
    <citation type="journal article" date="2022" name="Microbiol. Resour. Announc.">
        <title>Complete Genome Sequence of Mesorhizobium ciceri Strain R30, a Rhizobium Used as a Commercial Inoculant for Chickpea in Argentina.</title>
        <authorList>
            <person name="Foresto E."/>
            <person name="Revale S."/>
            <person name="Primo E."/>
            <person name="Nievas F."/>
            <person name="Carezzano E."/>
            <person name="Puente M."/>
            <person name="Alzari P."/>
            <person name="Mart M."/>
            <person name="Ben-Assaya M."/>
            <person name="Mornico D."/>
            <person name="Santoro M."/>
            <person name="Mart F."/>
            <person name="Giordano W."/>
            <person name="Bogino P."/>
        </authorList>
    </citation>
    <scope>NUCLEOTIDE SEQUENCE [LARGE SCALE GENOMIC DNA]</scope>
    <source>
        <strain evidence="5 6">R30</strain>
    </source>
</reference>